<reference evidence="8" key="1">
    <citation type="journal article" date="2019" name="Int. J. Syst. Evol. Microbiol.">
        <title>The Global Catalogue of Microorganisms (GCM) 10K type strain sequencing project: providing services to taxonomists for standard genome sequencing and annotation.</title>
        <authorList>
            <consortium name="The Broad Institute Genomics Platform"/>
            <consortium name="The Broad Institute Genome Sequencing Center for Infectious Disease"/>
            <person name="Wu L."/>
            <person name="Ma J."/>
        </authorList>
    </citation>
    <scope>NUCLEOTIDE SEQUENCE [LARGE SCALE GENOMIC DNA]</scope>
    <source>
        <strain evidence="8">CGMCC 1.10759</strain>
    </source>
</reference>
<evidence type="ECO:0000313" key="7">
    <source>
        <dbReference type="EMBL" id="MFC4311042.1"/>
    </source>
</evidence>
<proteinExistence type="inferred from homology"/>
<evidence type="ECO:0000256" key="2">
    <source>
        <dbReference type="ARBA" id="ARBA00023015"/>
    </source>
</evidence>
<dbReference type="Gene3D" id="1.10.1740.10">
    <property type="match status" value="1"/>
</dbReference>
<evidence type="ECO:0000259" key="5">
    <source>
        <dbReference type="Pfam" id="PF04542"/>
    </source>
</evidence>
<dbReference type="PANTHER" id="PTHR43133:SF63">
    <property type="entry name" value="RNA POLYMERASE SIGMA FACTOR FECI-RELATED"/>
    <property type="match status" value="1"/>
</dbReference>
<dbReference type="RefSeq" id="WP_380599041.1">
    <property type="nucleotide sequence ID" value="NZ_JBHSDU010000003.1"/>
</dbReference>
<protein>
    <submittedName>
        <fullName evidence="7">RNA polymerase sigma factor</fullName>
    </submittedName>
</protein>
<dbReference type="InterPro" id="IPR013324">
    <property type="entry name" value="RNA_pol_sigma_r3/r4-like"/>
</dbReference>
<evidence type="ECO:0000256" key="4">
    <source>
        <dbReference type="ARBA" id="ARBA00023163"/>
    </source>
</evidence>
<dbReference type="InterPro" id="IPR007627">
    <property type="entry name" value="RNA_pol_sigma70_r2"/>
</dbReference>
<dbReference type="Pfam" id="PF08281">
    <property type="entry name" value="Sigma70_r4_2"/>
    <property type="match status" value="1"/>
</dbReference>
<name>A0ABV8SVH5_9GAMM</name>
<gene>
    <name evidence="7" type="ORF">ACFPN2_18235</name>
</gene>
<evidence type="ECO:0000256" key="1">
    <source>
        <dbReference type="ARBA" id="ARBA00010641"/>
    </source>
</evidence>
<keyword evidence="3" id="KW-0731">Sigma factor</keyword>
<keyword evidence="8" id="KW-1185">Reference proteome</keyword>
<dbReference type="InterPro" id="IPR014284">
    <property type="entry name" value="RNA_pol_sigma-70_dom"/>
</dbReference>
<keyword evidence="4" id="KW-0804">Transcription</keyword>
<accession>A0ABV8SVH5</accession>
<feature type="domain" description="RNA polymerase sigma-70 region 2" evidence="5">
    <location>
        <begin position="7"/>
        <end position="74"/>
    </location>
</feature>
<evidence type="ECO:0000256" key="3">
    <source>
        <dbReference type="ARBA" id="ARBA00023082"/>
    </source>
</evidence>
<dbReference type="Gene3D" id="1.10.10.10">
    <property type="entry name" value="Winged helix-like DNA-binding domain superfamily/Winged helix DNA-binding domain"/>
    <property type="match status" value="1"/>
</dbReference>
<dbReference type="Proteomes" id="UP001595904">
    <property type="component" value="Unassembled WGS sequence"/>
</dbReference>
<dbReference type="InterPro" id="IPR039425">
    <property type="entry name" value="RNA_pol_sigma-70-like"/>
</dbReference>
<dbReference type="SUPFAM" id="SSF88946">
    <property type="entry name" value="Sigma2 domain of RNA polymerase sigma factors"/>
    <property type="match status" value="1"/>
</dbReference>
<dbReference type="NCBIfam" id="TIGR02937">
    <property type="entry name" value="sigma70-ECF"/>
    <property type="match status" value="1"/>
</dbReference>
<dbReference type="InterPro" id="IPR036388">
    <property type="entry name" value="WH-like_DNA-bd_sf"/>
</dbReference>
<dbReference type="PANTHER" id="PTHR43133">
    <property type="entry name" value="RNA POLYMERASE ECF-TYPE SIGMA FACTO"/>
    <property type="match status" value="1"/>
</dbReference>
<evidence type="ECO:0000313" key="8">
    <source>
        <dbReference type="Proteomes" id="UP001595904"/>
    </source>
</evidence>
<organism evidence="7 8">
    <name type="scientific">Steroidobacter flavus</name>
    <dbReference type="NCBI Taxonomy" id="1842136"/>
    <lineage>
        <taxon>Bacteria</taxon>
        <taxon>Pseudomonadati</taxon>
        <taxon>Pseudomonadota</taxon>
        <taxon>Gammaproteobacteria</taxon>
        <taxon>Steroidobacterales</taxon>
        <taxon>Steroidobacteraceae</taxon>
        <taxon>Steroidobacter</taxon>
    </lineage>
</organism>
<comment type="caution">
    <text evidence="7">The sequence shown here is derived from an EMBL/GenBank/DDBJ whole genome shotgun (WGS) entry which is preliminary data.</text>
</comment>
<sequence>MSSFDSFFRAHGRDLTAYLRRRTATEADAQEILQESYARILGYGYGDSRPPEVWKSLLYRIATNLAISQQRMNRARNVSGQCPLDEIELPSDTPSQERQLAAEQELALIRAAIEGLSPKCRKVFLLSRVHQRTYPEIAQLCGISVKMVEKYMSQALASMRGAIGSRP</sequence>
<dbReference type="SUPFAM" id="SSF88659">
    <property type="entry name" value="Sigma3 and sigma4 domains of RNA polymerase sigma factors"/>
    <property type="match status" value="1"/>
</dbReference>
<comment type="similarity">
    <text evidence="1">Belongs to the sigma-70 factor family. ECF subfamily.</text>
</comment>
<dbReference type="InterPro" id="IPR013325">
    <property type="entry name" value="RNA_pol_sigma_r2"/>
</dbReference>
<dbReference type="EMBL" id="JBHSDU010000003">
    <property type="protein sequence ID" value="MFC4311042.1"/>
    <property type="molecule type" value="Genomic_DNA"/>
</dbReference>
<evidence type="ECO:0000259" key="6">
    <source>
        <dbReference type="Pfam" id="PF08281"/>
    </source>
</evidence>
<dbReference type="Pfam" id="PF04542">
    <property type="entry name" value="Sigma70_r2"/>
    <property type="match status" value="1"/>
</dbReference>
<feature type="domain" description="RNA polymerase sigma factor 70 region 4 type 2" evidence="6">
    <location>
        <begin position="108"/>
        <end position="158"/>
    </location>
</feature>
<keyword evidence="2" id="KW-0805">Transcription regulation</keyword>
<dbReference type="CDD" id="cd06171">
    <property type="entry name" value="Sigma70_r4"/>
    <property type="match status" value="1"/>
</dbReference>
<dbReference type="InterPro" id="IPR013249">
    <property type="entry name" value="RNA_pol_sigma70_r4_t2"/>
</dbReference>